<accession>A0ABS0HJ85</accession>
<dbReference type="GO" id="GO:0016853">
    <property type="term" value="F:isomerase activity"/>
    <property type="evidence" value="ECO:0007669"/>
    <property type="project" value="UniProtKB-KW"/>
</dbReference>
<dbReference type="RefSeq" id="WP_196276391.1">
    <property type="nucleotide sequence ID" value="NZ_JADQDC010000009.1"/>
</dbReference>
<dbReference type="Gene3D" id="2.60.120.10">
    <property type="entry name" value="Jelly Rolls"/>
    <property type="match status" value="1"/>
</dbReference>
<keyword evidence="2" id="KW-0862">Zinc</keyword>
<organism evidence="3 4">
    <name type="scientific">Novosphingobium jiangmenense</name>
    <dbReference type="NCBI Taxonomy" id="2791981"/>
    <lineage>
        <taxon>Bacteria</taxon>
        <taxon>Pseudomonadati</taxon>
        <taxon>Pseudomonadota</taxon>
        <taxon>Alphaproteobacteria</taxon>
        <taxon>Sphingomonadales</taxon>
        <taxon>Sphingomonadaceae</taxon>
        <taxon>Novosphingobium</taxon>
    </lineage>
</organism>
<sequence length="267" mass="28787">MKLGCHHVEKPWGRTDLPEVFGARAGSVTGEVWFDAADRPLPILVKWLFTSERLSIQVHPDDGQAQAFGGTSGKEECWVVTSAEPGATLGIGTLRPLGSDALRAAVLSGEIEKLMDWKPVRAGDFFFIPAGTVHAIGAGVTLVEVQQNADITYRLYDYGRPRELHLDHGLAVSVARPYADQRSGRLSASPRQELVDCAHFRLWHARGNAVVDVATQDAPCWIIPLTGVVTEDGTAAACGECLYLDRPRTLSASADCTALIAFEGPTP</sequence>
<evidence type="ECO:0000313" key="4">
    <source>
        <dbReference type="Proteomes" id="UP000600799"/>
    </source>
</evidence>
<evidence type="ECO:0000256" key="1">
    <source>
        <dbReference type="ARBA" id="ARBA00022723"/>
    </source>
</evidence>
<dbReference type="CDD" id="cd07010">
    <property type="entry name" value="cupin_PMI_type_I_N_bac"/>
    <property type="match status" value="1"/>
</dbReference>
<comment type="caution">
    <text evidence="3">The sequence shown here is derived from an EMBL/GenBank/DDBJ whole genome shotgun (WGS) entry which is preliminary data.</text>
</comment>
<dbReference type="InterPro" id="IPR014710">
    <property type="entry name" value="RmlC-like_jellyroll"/>
</dbReference>
<keyword evidence="1" id="KW-0479">Metal-binding</keyword>
<dbReference type="SUPFAM" id="SSF51182">
    <property type="entry name" value="RmlC-like cupins"/>
    <property type="match status" value="1"/>
</dbReference>
<evidence type="ECO:0000256" key="2">
    <source>
        <dbReference type="ARBA" id="ARBA00022833"/>
    </source>
</evidence>
<evidence type="ECO:0000313" key="3">
    <source>
        <dbReference type="EMBL" id="MBF9152079.1"/>
    </source>
</evidence>
<proteinExistence type="predicted"/>
<dbReference type="EMBL" id="JADQDC010000009">
    <property type="protein sequence ID" value="MBF9152079.1"/>
    <property type="molecule type" value="Genomic_DNA"/>
</dbReference>
<name>A0ABS0HJ85_9SPHN</name>
<reference evidence="3 4" key="1">
    <citation type="submission" date="2020-11" db="EMBL/GenBank/DDBJ databases">
        <title>The genome sequence of Novosphingobium sp. 1Y9A.</title>
        <authorList>
            <person name="Liu Y."/>
        </authorList>
    </citation>
    <scope>NUCLEOTIDE SEQUENCE [LARGE SCALE GENOMIC DNA]</scope>
    <source>
        <strain evidence="3 4">1Y9A</strain>
    </source>
</reference>
<keyword evidence="4" id="KW-1185">Reference proteome</keyword>
<dbReference type="PANTHER" id="PTHR42742">
    <property type="entry name" value="TRANSCRIPTIONAL REPRESSOR MPRA"/>
    <property type="match status" value="1"/>
</dbReference>
<gene>
    <name evidence="3" type="ORF">I2488_13785</name>
</gene>
<dbReference type="InterPro" id="IPR011051">
    <property type="entry name" value="RmlC_Cupin_sf"/>
</dbReference>
<dbReference type="InterPro" id="IPR051804">
    <property type="entry name" value="Carb_Metab_Reg_Kinase/Isom"/>
</dbReference>
<dbReference type="Proteomes" id="UP000600799">
    <property type="component" value="Unassembled WGS sequence"/>
</dbReference>
<protein>
    <submittedName>
        <fullName evidence="3">Class I mannose-6-phosphate isomerase</fullName>
    </submittedName>
</protein>
<dbReference type="PANTHER" id="PTHR42742:SF3">
    <property type="entry name" value="FRUCTOKINASE"/>
    <property type="match status" value="1"/>
</dbReference>
<keyword evidence="3" id="KW-0413">Isomerase</keyword>